<keyword evidence="7" id="KW-0560">Oxidoreductase</keyword>
<dbReference type="SUPFAM" id="SSF50129">
    <property type="entry name" value="GroES-like"/>
    <property type="match status" value="1"/>
</dbReference>
<dbReference type="Gene3D" id="3.40.50.720">
    <property type="entry name" value="NAD(P)-binding Rossmann-like Domain"/>
    <property type="match status" value="1"/>
</dbReference>
<comment type="subcellular location">
    <subcellularLocation>
        <location evidence="1">Mitochondrion</location>
    </subcellularLocation>
</comment>
<dbReference type="SUPFAM" id="SSF51735">
    <property type="entry name" value="NAD(P)-binding Rossmann-fold domains"/>
    <property type="match status" value="1"/>
</dbReference>
<dbReference type="InterPro" id="IPR002328">
    <property type="entry name" value="ADH_Zn_CS"/>
</dbReference>
<dbReference type="Pfam" id="PF08240">
    <property type="entry name" value="ADH_N"/>
    <property type="match status" value="1"/>
</dbReference>
<keyword evidence="9" id="KW-0496">Mitochondrion</keyword>
<evidence type="ECO:0000256" key="9">
    <source>
        <dbReference type="ARBA" id="ARBA00023128"/>
    </source>
</evidence>
<evidence type="ECO:0000256" key="12">
    <source>
        <dbReference type="ARBA" id="ARBA00041058"/>
    </source>
</evidence>
<name>A0A8S9WZH5_APOLU</name>
<keyword evidence="8" id="KW-0443">Lipid metabolism</keyword>
<evidence type="ECO:0000256" key="7">
    <source>
        <dbReference type="ARBA" id="ARBA00023002"/>
    </source>
</evidence>
<keyword evidence="4" id="KW-0276">Fatty acid metabolism</keyword>
<dbReference type="OrthoDB" id="7482721at2759"/>
<dbReference type="GO" id="GO:0141148">
    <property type="term" value="F:enoyl-[acyl-carrier-protein] reductase (NADPH) activity"/>
    <property type="evidence" value="ECO:0007669"/>
    <property type="project" value="UniProtKB-EC"/>
</dbReference>
<keyword evidence="6" id="KW-0809">Transit peptide</keyword>
<evidence type="ECO:0000256" key="3">
    <source>
        <dbReference type="ARBA" id="ARBA00022516"/>
    </source>
</evidence>
<sequence>MLLAKSLETKMRSVFSRIISHQVKMARNYSCQSNKKLVVYEFGDPKSVLKLEENEVDTPKGDEVLVEMLVASINPADINTIQGTYPIKPKLPGVPGHEGVGKVVEVGPNACGIQLGDLVIPNTENFGSWEKYKVVQSDQLLKVPSHVPLVEVCGISSNTSTAYRMLKDFVALQPGDAVIQNGANSAAGQNVIQLCKAWGVKSVNIVRNRPDIDKLKEHLKCLGADVVLTEEELRASKMFKTGEMTPPKLALNCVGGKNAMEVLRHVSQKGVMVTYGGMSREPVMIPTSLLIFKDVAIKGFWMTRWTRENRNSETRKAMLDELYNLMIDGKLKAPAHKLIPMDQYNDALESLTNPKGFAGTKFLIDFRLQVLYAVVSKVI</sequence>
<dbReference type="EMBL" id="WIXP02000012">
    <property type="protein sequence ID" value="KAF6202073.1"/>
    <property type="molecule type" value="Genomic_DNA"/>
</dbReference>
<dbReference type="GO" id="GO:0006633">
    <property type="term" value="P:fatty acid biosynthetic process"/>
    <property type="evidence" value="ECO:0007669"/>
    <property type="project" value="UniProtKB-KW"/>
</dbReference>
<organism evidence="17 18">
    <name type="scientific">Apolygus lucorum</name>
    <name type="common">Small green plant bug</name>
    <name type="synonym">Lygocoris lucorum</name>
    <dbReference type="NCBI Taxonomy" id="248454"/>
    <lineage>
        <taxon>Eukaryota</taxon>
        <taxon>Metazoa</taxon>
        <taxon>Ecdysozoa</taxon>
        <taxon>Arthropoda</taxon>
        <taxon>Hexapoda</taxon>
        <taxon>Insecta</taxon>
        <taxon>Pterygota</taxon>
        <taxon>Neoptera</taxon>
        <taxon>Paraneoptera</taxon>
        <taxon>Hemiptera</taxon>
        <taxon>Heteroptera</taxon>
        <taxon>Panheteroptera</taxon>
        <taxon>Cimicomorpha</taxon>
        <taxon>Miridae</taxon>
        <taxon>Mirini</taxon>
        <taxon>Apolygus</taxon>
    </lineage>
</organism>
<keyword evidence="10" id="KW-0275">Fatty acid biosynthesis</keyword>
<evidence type="ECO:0000256" key="5">
    <source>
        <dbReference type="ARBA" id="ARBA00022857"/>
    </source>
</evidence>
<keyword evidence="5" id="KW-0521">NADP</keyword>
<dbReference type="FunFam" id="3.40.50.720:FF:000112">
    <property type="entry name" value="Enoyl-[acyl-carrier-protein] reductase 1, mitochondrial"/>
    <property type="match status" value="1"/>
</dbReference>
<protein>
    <recommendedName>
        <fullName evidence="12">Enoyl-[acyl-carrier-protein] reductase, mitochondrial</fullName>
        <ecNumber evidence="11">1.3.1.104</ecNumber>
    </recommendedName>
    <alternativeName>
        <fullName evidence="13">2-enoyl thioester reductase</fullName>
    </alternativeName>
</protein>
<reference evidence="17" key="1">
    <citation type="journal article" date="2021" name="Mol. Ecol. Resour.">
        <title>Apolygus lucorum genome provides insights into omnivorousness and mesophyll feeding.</title>
        <authorList>
            <person name="Liu Y."/>
            <person name="Liu H."/>
            <person name="Wang H."/>
            <person name="Huang T."/>
            <person name="Liu B."/>
            <person name="Yang B."/>
            <person name="Yin L."/>
            <person name="Li B."/>
            <person name="Zhang Y."/>
            <person name="Zhang S."/>
            <person name="Jiang F."/>
            <person name="Zhang X."/>
            <person name="Ren Y."/>
            <person name="Wang B."/>
            <person name="Wang S."/>
            <person name="Lu Y."/>
            <person name="Wu K."/>
            <person name="Fan W."/>
            <person name="Wang G."/>
        </authorList>
    </citation>
    <scope>NUCLEOTIDE SEQUENCE</scope>
    <source>
        <strain evidence="17">12Hb</strain>
    </source>
</reference>
<proteinExistence type="inferred from homology"/>
<dbReference type="InterPro" id="IPR011032">
    <property type="entry name" value="GroES-like_sf"/>
</dbReference>
<evidence type="ECO:0000256" key="10">
    <source>
        <dbReference type="ARBA" id="ARBA00023160"/>
    </source>
</evidence>
<evidence type="ECO:0000256" key="6">
    <source>
        <dbReference type="ARBA" id="ARBA00022946"/>
    </source>
</evidence>
<dbReference type="GO" id="GO:0005739">
    <property type="term" value="C:mitochondrion"/>
    <property type="evidence" value="ECO:0007669"/>
    <property type="project" value="UniProtKB-SubCell"/>
</dbReference>
<evidence type="ECO:0000259" key="16">
    <source>
        <dbReference type="SMART" id="SM00829"/>
    </source>
</evidence>
<evidence type="ECO:0000256" key="15">
    <source>
        <dbReference type="RuleBase" id="RU361277"/>
    </source>
</evidence>
<dbReference type="PROSITE" id="PS00059">
    <property type="entry name" value="ADH_ZINC"/>
    <property type="match status" value="1"/>
</dbReference>
<evidence type="ECO:0000256" key="14">
    <source>
        <dbReference type="ARBA" id="ARBA00048843"/>
    </source>
</evidence>
<keyword evidence="15" id="KW-0862">Zinc</keyword>
<comment type="cofactor">
    <cofactor evidence="15">
        <name>Zn(2+)</name>
        <dbReference type="ChEBI" id="CHEBI:29105"/>
    </cofactor>
</comment>
<evidence type="ECO:0000256" key="11">
    <source>
        <dbReference type="ARBA" id="ARBA00038963"/>
    </source>
</evidence>
<evidence type="ECO:0000313" key="17">
    <source>
        <dbReference type="EMBL" id="KAF6202073.1"/>
    </source>
</evidence>
<dbReference type="PANTHER" id="PTHR43981:SF2">
    <property type="entry name" value="ENOYL-[ACYL-CARRIER-PROTEIN] REDUCTASE, MITOCHONDRIAL"/>
    <property type="match status" value="1"/>
</dbReference>
<evidence type="ECO:0000256" key="8">
    <source>
        <dbReference type="ARBA" id="ARBA00023098"/>
    </source>
</evidence>
<dbReference type="EC" id="1.3.1.104" evidence="11"/>
<dbReference type="GO" id="GO:0008270">
    <property type="term" value="F:zinc ion binding"/>
    <property type="evidence" value="ECO:0007669"/>
    <property type="project" value="InterPro"/>
</dbReference>
<accession>A0A8S9WZH5</accession>
<dbReference type="Proteomes" id="UP000466442">
    <property type="component" value="Linkage Group LG12"/>
</dbReference>
<comment type="caution">
    <text evidence="17">The sequence shown here is derived from an EMBL/GenBank/DDBJ whole genome shotgun (WGS) entry which is preliminary data.</text>
</comment>
<keyword evidence="15" id="KW-0479">Metal-binding</keyword>
<dbReference type="Gene3D" id="3.90.180.10">
    <property type="entry name" value="Medium-chain alcohol dehydrogenases, catalytic domain"/>
    <property type="match status" value="1"/>
</dbReference>
<comment type="similarity">
    <text evidence="2">Belongs to the zinc-containing alcohol dehydrogenase family. Quinone oxidoreductase subfamily.</text>
</comment>
<dbReference type="InterPro" id="IPR013154">
    <property type="entry name" value="ADH-like_N"/>
</dbReference>
<feature type="domain" description="Enoyl reductase (ER)" evidence="16">
    <location>
        <begin position="43"/>
        <end position="356"/>
    </location>
</feature>
<dbReference type="InterPro" id="IPR051034">
    <property type="entry name" value="Mito_Enoyl-ACP_Reductase"/>
</dbReference>
<evidence type="ECO:0000256" key="13">
    <source>
        <dbReference type="ARBA" id="ARBA00042123"/>
    </source>
</evidence>
<dbReference type="AlphaFoldDB" id="A0A8S9WZH5"/>
<dbReference type="CDD" id="cd08290">
    <property type="entry name" value="ETR"/>
    <property type="match status" value="1"/>
</dbReference>
<dbReference type="PANTHER" id="PTHR43981">
    <property type="entry name" value="ENOYL-[ACYL-CARRIER-PROTEIN] REDUCTASE, MITOCHONDRIAL"/>
    <property type="match status" value="1"/>
</dbReference>
<evidence type="ECO:0000256" key="2">
    <source>
        <dbReference type="ARBA" id="ARBA00010371"/>
    </source>
</evidence>
<dbReference type="InterPro" id="IPR020843">
    <property type="entry name" value="ER"/>
</dbReference>
<dbReference type="Pfam" id="PF00107">
    <property type="entry name" value="ADH_zinc_N"/>
    <property type="match status" value="1"/>
</dbReference>
<evidence type="ECO:0000313" key="18">
    <source>
        <dbReference type="Proteomes" id="UP000466442"/>
    </source>
</evidence>
<comment type="catalytic activity">
    <reaction evidence="14">
        <text>a 2,3-saturated acyl-[ACP] + NADP(+) = a (2E)-enoyl-[ACP] + NADPH + H(+)</text>
        <dbReference type="Rhea" id="RHEA:22564"/>
        <dbReference type="Rhea" id="RHEA-COMP:9925"/>
        <dbReference type="Rhea" id="RHEA-COMP:9926"/>
        <dbReference type="ChEBI" id="CHEBI:15378"/>
        <dbReference type="ChEBI" id="CHEBI:57783"/>
        <dbReference type="ChEBI" id="CHEBI:58349"/>
        <dbReference type="ChEBI" id="CHEBI:78784"/>
        <dbReference type="ChEBI" id="CHEBI:78785"/>
        <dbReference type="EC" id="1.3.1.104"/>
    </reaction>
</comment>
<keyword evidence="18" id="KW-1185">Reference proteome</keyword>
<keyword evidence="3" id="KW-0444">Lipid biosynthesis</keyword>
<evidence type="ECO:0000256" key="4">
    <source>
        <dbReference type="ARBA" id="ARBA00022832"/>
    </source>
</evidence>
<dbReference type="InterPro" id="IPR036291">
    <property type="entry name" value="NAD(P)-bd_dom_sf"/>
</dbReference>
<gene>
    <name evidence="17" type="ORF">GE061_004470</name>
</gene>
<evidence type="ECO:0000256" key="1">
    <source>
        <dbReference type="ARBA" id="ARBA00004173"/>
    </source>
</evidence>
<dbReference type="SMART" id="SM00829">
    <property type="entry name" value="PKS_ER"/>
    <property type="match status" value="1"/>
</dbReference>
<dbReference type="InterPro" id="IPR013149">
    <property type="entry name" value="ADH-like_C"/>
</dbReference>